<feature type="compositionally biased region" description="Polar residues" evidence="4">
    <location>
        <begin position="158"/>
        <end position="167"/>
    </location>
</feature>
<dbReference type="InterPro" id="IPR012445">
    <property type="entry name" value="ATG101"/>
</dbReference>
<dbReference type="AlphaFoldDB" id="A0AAV5QNA2"/>
<dbReference type="RefSeq" id="XP_064853359.1">
    <property type="nucleotide sequence ID" value="XM_064997287.1"/>
</dbReference>
<keyword evidence="3" id="KW-0072">Autophagy</keyword>
<dbReference type="GO" id="GO:0000045">
    <property type="term" value="P:autophagosome assembly"/>
    <property type="evidence" value="ECO:0007669"/>
    <property type="project" value="TreeGrafter"/>
</dbReference>
<dbReference type="GO" id="GO:0000407">
    <property type="term" value="C:phagophore assembly site"/>
    <property type="evidence" value="ECO:0007669"/>
    <property type="project" value="TreeGrafter"/>
</dbReference>
<dbReference type="GeneID" id="90074338"/>
<dbReference type="PANTHER" id="PTHR13292:SF0">
    <property type="entry name" value="AUTOPHAGY-RELATED PROTEIN 101"/>
    <property type="match status" value="1"/>
</dbReference>
<feature type="region of interest" description="Disordered" evidence="4">
    <location>
        <begin position="142"/>
        <end position="178"/>
    </location>
</feature>
<gene>
    <name evidence="5" type="ORF">DASC09_036880</name>
</gene>
<reference evidence="5 6" key="1">
    <citation type="journal article" date="2023" name="Elife">
        <title>Identification of key yeast species and microbe-microbe interactions impacting larval growth of Drosophila in the wild.</title>
        <authorList>
            <person name="Mure A."/>
            <person name="Sugiura Y."/>
            <person name="Maeda R."/>
            <person name="Honda K."/>
            <person name="Sakurai N."/>
            <person name="Takahashi Y."/>
            <person name="Watada M."/>
            <person name="Katoh T."/>
            <person name="Gotoh A."/>
            <person name="Gotoh Y."/>
            <person name="Taniguchi I."/>
            <person name="Nakamura K."/>
            <person name="Hayashi T."/>
            <person name="Katayama T."/>
            <person name="Uemura T."/>
            <person name="Hattori Y."/>
        </authorList>
    </citation>
    <scope>NUCLEOTIDE SEQUENCE [LARGE SCALE GENOMIC DNA]</scope>
    <source>
        <strain evidence="5 6">SC-9</strain>
    </source>
</reference>
<evidence type="ECO:0000313" key="5">
    <source>
        <dbReference type="EMBL" id="GMM36363.1"/>
    </source>
</evidence>
<keyword evidence="6" id="KW-1185">Reference proteome</keyword>
<comment type="caution">
    <text evidence="5">The sequence shown here is derived from an EMBL/GenBank/DDBJ whole genome shotgun (WGS) entry which is preliminary data.</text>
</comment>
<evidence type="ECO:0000256" key="3">
    <source>
        <dbReference type="ARBA" id="ARBA00023006"/>
    </source>
</evidence>
<feature type="compositionally biased region" description="Low complexity" evidence="4">
    <location>
        <begin position="91"/>
        <end position="116"/>
    </location>
</feature>
<evidence type="ECO:0000256" key="4">
    <source>
        <dbReference type="SAM" id="MobiDB-lite"/>
    </source>
</evidence>
<proteinExistence type="inferred from homology"/>
<feature type="compositionally biased region" description="Low complexity" evidence="4">
    <location>
        <begin position="142"/>
        <end position="157"/>
    </location>
</feature>
<organism evidence="5 6">
    <name type="scientific">Saccharomycopsis crataegensis</name>
    <dbReference type="NCBI Taxonomy" id="43959"/>
    <lineage>
        <taxon>Eukaryota</taxon>
        <taxon>Fungi</taxon>
        <taxon>Dikarya</taxon>
        <taxon>Ascomycota</taxon>
        <taxon>Saccharomycotina</taxon>
        <taxon>Saccharomycetes</taxon>
        <taxon>Saccharomycopsidaceae</taxon>
        <taxon>Saccharomycopsis</taxon>
    </lineage>
</organism>
<dbReference type="Proteomes" id="UP001360560">
    <property type="component" value="Unassembled WGS sequence"/>
</dbReference>
<dbReference type="EMBL" id="BTFZ01000011">
    <property type="protein sequence ID" value="GMM36363.1"/>
    <property type="molecule type" value="Genomic_DNA"/>
</dbReference>
<dbReference type="GO" id="GO:0019901">
    <property type="term" value="F:protein kinase binding"/>
    <property type="evidence" value="ECO:0007669"/>
    <property type="project" value="TreeGrafter"/>
</dbReference>
<dbReference type="GO" id="GO:1990316">
    <property type="term" value="C:Atg1/ULK1 kinase complex"/>
    <property type="evidence" value="ECO:0007669"/>
    <property type="project" value="TreeGrafter"/>
</dbReference>
<feature type="region of interest" description="Disordered" evidence="4">
    <location>
        <begin position="90"/>
        <end position="125"/>
    </location>
</feature>
<dbReference type="PANTHER" id="PTHR13292">
    <property type="entry name" value="AUTOPHAGY-RELATED PROTEIN 101"/>
    <property type="match status" value="1"/>
</dbReference>
<protein>
    <recommendedName>
        <fullName evidence="2">Autophagy-related protein 101</fullName>
    </recommendedName>
</protein>
<evidence type="ECO:0000313" key="6">
    <source>
        <dbReference type="Proteomes" id="UP001360560"/>
    </source>
</evidence>
<comment type="similarity">
    <text evidence="1">Belongs to the ATG101 family.</text>
</comment>
<sequence length="335" mass="39106">MFKVDKALFLDAAKGILWTILFQRMFGTIFPQTKEFLEVSYPWCDLPELNDLIDTKLRRICNSLENYFEISSLSSDSSYESLDIEGSLTYNNENNNPSGSEINNNSSNNVSGFNSSQEEEQEEHQKIRQYSIIIKFFEPQNISSQQRQPRQPQQKQNTAGNDITTLITPYKNREPYTSKTPKLKLIPKFPYSLTTPATNNRPMSPIHETTHPEPSSYSKYWESWTINFQISDHKITDDDDDESNRHNKTEYLNVVRSQFKSVLFRIVQYSTVELDSIPPIYSTSYAPHPFDIIVVSNNPRHRTKSHETHSKQKQNIIKNNISDWGFYLKRLFPEH</sequence>
<evidence type="ECO:0000256" key="2">
    <source>
        <dbReference type="ARBA" id="ARBA00018874"/>
    </source>
</evidence>
<accession>A0AAV5QNA2</accession>
<evidence type="ECO:0000256" key="1">
    <source>
        <dbReference type="ARBA" id="ARBA00007130"/>
    </source>
</evidence>
<dbReference type="Pfam" id="PF07855">
    <property type="entry name" value="ATG101"/>
    <property type="match status" value="1"/>
</dbReference>
<name>A0AAV5QNA2_9ASCO</name>